<keyword evidence="8 10" id="KW-0234">DNA repair</keyword>
<dbReference type="FunFam" id="3.30.70.1220:FF:000002">
    <property type="entry name" value="RNA polymerase II transcription factor B subunit 5"/>
    <property type="match status" value="1"/>
</dbReference>
<comment type="subcellular location">
    <subcellularLocation>
        <location evidence="1 10">Nucleus</location>
    </subcellularLocation>
</comment>
<keyword evidence="12" id="KW-1185">Reference proteome</keyword>
<keyword evidence="7 10" id="KW-0804">Transcription</keyword>
<keyword evidence="9 10" id="KW-0539">Nucleus</keyword>
<dbReference type="GO" id="GO:0006294">
    <property type="term" value="P:nucleotide-excision repair, preincision complex assembly"/>
    <property type="evidence" value="ECO:0007669"/>
    <property type="project" value="TreeGrafter"/>
</dbReference>
<dbReference type="STRING" id="669874.A0A1E4TNS3"/>
<evidence type="ECO:0000256" key="5">
    <source>
        <dbReference type="ARBA" id="ARBA00022763"/>
    </source>
</evidence>
<evidence type="ECO:0000256" key="4">
    <source>
        <dbReference type="ARBA" id="ARBA00021274"/>
    </source>
</evidence>
<dbReference type="PANTHER" id="PTHR28580:SF1">
    <property type="entry name" value="GENERAL TRANSCRIPTION FACTOR IIH SUBUNIT 5"/>
    <property type="match status" value="1"/>
</dbReference>
<dbReference type="OrthoDB" id="354at2759"/>
<proteinExistence type="inferred from homology"/>
<dbReference type="Proteomes" id="UP000094236">
    <property type="component" value="Unassembled WGS sequence"/>
</dbReference>
<evidence type="ECO:0000256" key="8">
    <source>
        <dbReference type="ARBA" id="ARBA00023204"/>
    </source>
</evidence>
<keyword evidence="6 10" id="KW-0805">Transcription regulation</keyword>
<dbReference type="InterPro" id="IPR035935">
    <property type="entry name" value="TFB5-like_sf"/>
</dbReference>
<reference evidence="12" key="1">
    <citation type="submission" date="2016-05" db="EMBL/GenBank/DDBJ databases">
        <title>Comparative genomics of biotechnologically important yeasts.</title>
        <authorList>
            <consortium name="DOE Joint Genome Institute"/>
            <person name="Riley R."/>
            <person name="Haridas S."/>
            <person name="Wolfe K.H."/>
            <person name="Lopes M.R."/>
            <person name="Hittinger C.T."/>
            <person name="Goker M."/>
            <person name="Salamov A."/>
            <person name="Wisecaver J."/>
            <person name="Long T.M."/>
            <person name="Aerts A.L."/>
            <person name="Barry K."/>
            <person name="Choi C."/>
            <person name="Clum A."/>
            <person name="Coughlan A.Y."/>
            <person name="Deshpande S."/>
            <person name="Douglass A.P."/>
            <person name="Hanson S.J."/>
            <person name="Klenk H.-P."/>
            <person name="Labutti K."/>
            <person name="Lapidus A."/>
            <person name="Lindquist E."/>
            <person name="Lipzen A."/>
            <person name="Meier-Kolthoff J.P."/>
            <person name="Ohm R.A."/>
            <person name="Otillar R.P."/>
            <person name="Pangilinan J."/>
            <person name="Peng Y."/>
            <person name="Rokas A."/>
            <person name="Rosa C.A."/>
            <person name="Scheuner C."/>
            <person name="Sibirny A.A."/>
            <person name="Slot J.C."/>
            <person name="Stielow J.B."/>
            <person name="Sun H."/>
            <person name="Kurtzman C.P."/>
            <person name="Blackwell M."/>
            <person name="Grigoriev I.V."/>
            <person name="Jeffries T.W."/>
        </authorList>
    </citation>
    <scope>NUCLEOTIDE SEQUENCE [LARGE SCALE GENOMIC DNA]</scope>
    <source>
        <strain evidence="12">NRRL Y-2460</strain>
    </source>
</reference>
<comment type="subunit">
    <text evidence="3">Component of the 7-subunit TFIIH core complex composed of XPB/SSL2, XPD/RAD3, SSL1, TFB1, TFB2, TFB4 and TFB5, which is active in NER. The core complex associates with the 3-subunit CTD-kinase module TFIIK composed of CCL1, KIN28 and TFB3 to form the 10-subunit holoenzyme (holo-TFIIH) active in transcription.</text>
</comment>
<evidence type="ECO:0000256" key="2">
    <source>
        <dbReference type="ARBA" id="ARBA00007470"/>
    </source>
</evidence>
<dbReference type="GO" id="GO:0005675">
    <property type="term" value="C:transcription factor TFIIH holo complex"/>
    <property type="evidence" value="ECO:0007669"/>
    <property type="project" value="EnsemblFungi"/>
</dbReference>
<dbReference type="SUPFAM" id="SSF142897">
    <property type="entry name" value="TFB5-like"/>
    <property type="match status" value="1"/>
</dbReference>
<dbReference type="Pfam" id="PF06331">
    <property type="entry name" value="Tfb5"/>
    <property type="match status" value="1"/>
</dbReference>
<dbReference type="PANTHER" id="PTHR28580">
    <property type="entry name" value="GENERAL TRANSCRIPTION FACTOR IIH SUBUNIT 5"/>
    <property type="match status" value="1"/>
</dbReference>
<organism evidence="11 12">
    <name type="scientific">Pachysolen tannophilus NRRL Y-2460</name>
    <dbReference type="NCBI Taxonomy" id="669874"/>
    <lineage>
        <taxon>Eukaryota</taxon>
        <taxon>Fungi</taxon>
        <taxon>Dikarya</taxon>
        <taxon>Ascomycota</taxon>
        <taxon>Saccharomycotina</taxon>
        <taxon>Pichiomycetes</taxon>
        <taxon>Pachysolenaceae</taxon>
        <taxon>Pachysolen</taxon>
    </lineage>
</organism>
<keyword evidence="5 10" id="KW-0227">DNA damage</keyword>
<dbReference type="GO" id="GO:0005829">
    <property type="term" value="C:cytosol"/>
    <property type="evidence" value="ECO:0007669"/>
    <property type="project" value="EnsemblFungi"/>
</dbReference>
<accession>A0A1E4TNS3</accession>
<evidence type="ECO:0000313" key="11">
    <source>
        <dbReference type="EMBL" id="ODV93328.1"/>
    </source>
</evidence>
<evidence type="ECO:0000313" key="12">
    <source>
        <dbReference type="Proteomes" id="UP000094236"/>
    </source>
</evidence>
<evidence type="ECO:0000256" key="1">
    <source>
        <dbReference type="ARBA" id="ARBA00004123"/>
    </source>
</evidence>
<dbReference type="AlphaFoldDB" id="A0A1E4TNS3"/>
<sequence length="71" mass="8169">MPRAIKGTLIQCDPSVKALILSIDHDKHDIVIDDLDETHLLVDQSKINYVKQELNRLLSENTYNPLDEIEQ</sequence>
<evidence type="ECO:0000256" key="6">
    <source>
        <dbReference type="ARBA" id="ARBA00023015"/>
    </source>
</evidence>
<comment type="similarity">
    <text evidence="2 10">Belongs to the TFB5 family.</text>
</comment>
<dbReference type="EMBL" id="KV454018">
    <property type="protein sequence ID" value="ODV93328.1"/>
    <property type="molecule type" value="Genomic_DNA"/>
</dbReference>
<dbReference type="GO" id="GO:0006367">
    <property type="term" value="P:transcription initiation at RNA polymerase II promoter"/>
    <property type="evidence" value="ECO:0007669"/>
    <property type="project" value="UniProtKB-UniRule"/>
</dbReference>
<evidence type="ECO:0000256" key="3">
    <source>
        <dbReference type="ARBA" id="ARBA00011640"/>
    </source>
</evidence>
<gene>
    <name evidence="11" type="ORF">PACTADRAFT_5115</name>
</gene>
<comment type="function">
    <text evidence="10">In NER, TFIIH acts by opening DNA around the lesion to allow the excision of the damaged oligonucleotide and its replacement by a new DNA fragment. In transcription, TFIIH has an essential role in transcription initiation. When the pre-initiation complex (PIC) has been established, TFIIH is required for promoter opening and promoter escape.</text>
</comment>
<name>A0A1E4TNS3_PACTA</name>
<dbReference type="InterPro" id="IPR009400">
    <property type="entry name" value="TFIIH_TTDA/Tfb5"/>
</dbReference>
<protein>
    <recommendedName>
        <fullName evidence="4 10">General transcription and DNA repair factor IIH subunit TFB5</fullName>
    </recommendedName>
</protein>
<dbReference type="Gene3D" id="3.30.70.1220">
    <property type="entry name" value="TFB5-like"/>
    <property type="match status" value="1"/>
</dbReference>
<evidence type="ECO:0000256" key="9">
    <source>
        <dbReference type="ARBA" id="ARBA00023242"/>
    </source>
</evidence>
<evidence type="ECO:0000256" key="7">
    <source>
        <dbReference type="ARBA" id="ARBA00023163"/>
    </source>
</evidence>
<dbReference type="SMART" id="SM01395">
    <property type="entry name" value="Tbf5"/>
    <property type="match status" value="1"/>
</dbReference>
<dbReference type="GO" id="GO:0000439">
    <property type="term" value="C:transcription factor TFIIH core complex"/>
    <property type="evidence" value="ECO:0007669"/>
    <property type="project" value="UniProtKB-UniRule"/>
</dbReference>
<evidence type="ECO:0000256" key="10">
    <source>
        <dbReference type="RuleBase" id="RU368032"/>
    </source>
</evidence>